<organism evidence="2 3">
    <name type="scientific">Filibacter tadaridae</name>
    <dbReference type="NCBI Taxonomy" id="2483811"/>
    <lineage>
        <taxon>Bacteria</taxon>
        <taxon>Bacillati</taxon>
        <taxon>Bacillota</taxon>
        <taxon>Bacilli</taxon>
        <taxon>Bacillales</taxon>
        <taxon>Caryophanaceae</taxon>
        <taxon>Filibacter</taxon>
    </lineage>
</organism>
<sequence length="113" mass="13183">MNEEKVLIVEGGSDRKRLQRIVAEPVEIICTNGTVSPYRLEELLEAYEERELYVFLDADESGEKIRHLFKREFHSAIHLYTEKVYKEVETTPFKVLATILTEAGFKVHPQFLL</sequence>
<dbReference type="InterPro" id="IPR006171">
    <property type="entry name" value="TOPRIM_dom"/>
</dbReference>
<dbReference type="AlphaFoldDB" id="A0A3P5XJY4"/>
<name>A0A3P5XJY4_9BACL</name>
<evidence type="ECO:0000313" key="3">
    <source>
        <dbReference type="Proteomes" id="UP000270468"/>
    </source>
</evidence>
<proteinExistence type="predicted"/>
<reference evidence="2 3" key="1">
    <citation type="submission" date="2018-11" db="EMBL/GenBank/DDBJ databases">
        <authorList>
            <person name="Criscuolo A."/>
        </authorList>
    </citation>
    <scope>NUCLEOTIDE SEQUENCE [LARGE SCALE GENOMIC DNA]</scope>
    <source>
        <strain evidence="2">ATB-66</strain>
    </source>
</reference>
<keyword evidence="3" id="KW-1185">Reference proteome</keyword>
<keyword evidence="2" id="KW-0378">Hydrolase</keyword>
<dbReference type="Proteomes" id="UP000270468">
    <property type="component" value="Unassembled WGS sequence"/>
</dbReference>
<dbReference type="OrthoDB" id="2417742at2"/>
<dbReference type="PROSITE" id="PS50880">
    <property type="entry name" value="TOPRIM"/>
    <property type="match status" value="1"/>
</dbReference>
<dbReference type="Pfam" id="PF01751">
    <property type="entry name" value="Toprim"/>
    <property type="match status" value="1"/>
</dbReference>
<accession>A0A3P5XJY4</accession>
<dbReference type="EMBL" id="UXAV01000043">
    <property type="protein sequence ID" value="VDC31990.1"/>
    <property type="molecule type" value="Genomic_DNA"/>
</dbReference>
<evidence type="ECO:0000259" key="1">
    <source>
        <dbReference type="PROSITE" id="PS50880"/>
    </source>
</evidence>
<dbReference type="SUPFAM" id="SSF110455">
    <property type="entry name" value="Toprim domain"/>
    <property type="match status" value="1"/>
</dbReference>
<dbReference type="Gene3D" id="3.40.1360.10">
    <property type="match status" value="1"/>
</dbReference>
<dbReference type="PANTHER" id="PTHR39156:SF2">
    <property type="entry name" value="DNA PRIMASE (BACTERIAL TYPE) AND SMALL PRIMASE-LIKE PROTEINS"/>
    <property type="match status" value="1"/>
</dbReference>
<dbReference type="GO" id="GO:0006364">
    <property type="term" value="P:rRNA processing"/>
    <property type="evidence" value="ECO:0007669"/>
    <property type="project" value="TreeGrafter"/>
</dbReference>
<protein>
    <submittedName>
        <fullName evidence="2">Ribonuclease M5</fullName>
        <ecNumber evidence="2">3.1.26.8</ecNumber>
    </submittedName>
</protein>
<feature type="domain" description="Toprim" evidence="1">
    <location>
        <begin position="4"/>
        <end position="92"/>
    </location>
</feature>
<gene>
    <name evidence="2" type="primary">rnmV_2</name>
    <name evidence="2" type="ORF">FILTAD_02544</name>
</gene>
<evidence type="ECO:0000313" key="2">
    <source>
        <dbReference type="EMBL" id="VDC31990.1"/>
    </source>
</evidence>
<dbReference type="RefSeq" id="WP_124071359.1">
    <property type="nucleotide sequence ID" value="NZ_CBCRXF010000008.1"/>
</dbReference>
<dbReference type="PANTHER" id="PTHR39156">
    <property type="entry name" value="RIBONUCLEASE M5"/>
    <property type="match status" value="1"/>
</dbReference>
<dbReference type="GO" id="GO:0043822">
    <property type="term" value="F:ribonuclease M5 activity"/>
    <property type="evidence" value="ECO:0007669"/>
    <property type="project" value="UniProtKB-EC"/>
</dbReference>
<dbReference type="EC" id="3.1.26.8" evidence="2"/>